<evidence type="ECO:0000313" key="5">
    <source>
        <dbReference type="Proteomes" id="UP000219669"/>
    </source>
</evidence>
<keyword evidence="1" id="KW-0808">Transferase</keyword>
<dbReference type="Gene3D" id="3.40.630.30">
    <property type="match status" value="1"/>
</dbReference>
<evidence type="ECO:0000313" key="4">
    <source>
        <dbReference type="EMBL" id="SOD68256.1"/>
    </source>
</evidence>
<accession>A0A286EBK4</accession>
<dbReference type="AlphaFoldDB" id="A0A286EBK4"/>
<keyword evidence="5" id="KW-1185">Reference proteome</keyword>
<dbReference type="PROSITE" id="PS51186">
    <property type="entry name" value="GNAT"/>
    <property type="match status" value="1"/>
</dbReference>
<dbReference type="CDD" id="cd04301">
    <property type="entry name" value="NAT_SF"/>
    <property type="match status" value="1"/>
</dbReference>
<dbReference type="SUPFAM" id="SSF55729">
    <property type="entry name" value="Acyl-CoA N-acyltransferases (Nat)"/>
    <property type="match status" value="1"/>
</dbReference>
<dbReference type="PANTHER" id="PTHR43877:SF2">
    <property type="entry name" value="AMINOALKYLPHOSPHONATE N-ACETYLTRANSFERASE-RELATED"/>
    <property type="match status" value="1"/>
</dbReference>
<protein>
    <submittedName>
        <fullName evidence="4">N-acetylglutamate synthase, GNAT family</fullName>
    </submittedName>
</protein>
<evidence type="ECO:0000256" key="1">
    <source>
        <dbReference type="ARBA" id="ARBA00022679"/>
    </source>
</evidence>
<dbReference type="InterPro" id="IPR050832">
    <property type="entry name" value="Bact_Acetyltransf"/>
</dbReference>
<evidence type="ECO:0000256" key="2">
    <source>
        <dbReference type="ARBA" id="ARBA00023315"/>
    </source>
</evidence>
<feature type="domain" description="N-acetyltransferase" evidence="3">
    <location>
        <begin position="4"/>
        <end position="160"/>
    </location>
</feature>
<dbReference type="PANTHER" id="PTHR43877">
    <property type="entry name" value="AMINOALKYLPHOSPHONATE N-ACETYLTRANSFERASE-RELATED-RELATED"/>
    <property type="match status" value="1"/>
</dbReference>
<dbReference type="Pfam" id="PF00583">
    <property type="entry name" value="Acetyltransf_1"/>
    <property type="match status" value="1"/>
</dbReference>
<proteinExistence type="predicted"/>
<organism evidence="4 5">
    <name type="scientific">Alysiella filiformis DSM 16848</name>
    <dbReference type="NCBI Taxonomy" id="1120981"/>
    <lineage>
        <taxon>Bacteria</taxon>
        <taxon>Pseudomonadati</taxon>
        <taxon>Pseudomonadota</taxon>
        <taxon>Betaproteobacteria</taxon>
        <taxon>Neisseriales</taxon>
        <taxon>Neisseriaceae</taxon>
        <taxon>Alysiella</taxon>
    </lineage>
</organism>
<keyword evidence="2" id="KW-0012">Acyltransferase</keyword>
<evidence type="ECO:0000259" key="3">
    <source>
        <dbReference type="PROSITE" id="PS51186"/>
    </source>
</evidence>
<dbReference type="InterPro" id="IPR016181">
    <property type="entry name" value="Acyl_CoA_acyltransferase"/>
</dbReference>
<dbReference type="InterPro" id="IPR000182">
    <property type="entry name" value="GNAT_dom"/>
</dbReference>
<dbReference type="EMBL" id="OCNF01000008">
    <property type="protein sequence ID" value="SOD68256.1"/>
    <property type="molecule type" value="Genomic_DNA"/>
</dbReference>
<name>A0A286EBK4_9NEIS</name>
<dbReference type="Proteomes" id="UP000219669">
    <property type="component" value="Unassembled WGS sequence"/>
</dbReference>
<sequence>MFITHLRPARPSDCVAIFQAHYYAVRLACLQSYDAIIRHEWLALLNENSYLRDMNQPNIALWVAEYHGAVMGFFQLDLLRAHLSAVYVHPAVHKQGIGTALLQRAEQLTLDSGASALSLYCPNNALAFFRLNGYQTLSEAFLPLNQDVKVPCRLMRKYLDK</sequence>
<reference evidence="4 5" key="1">
    <citation type="submission" date="2017-09" db="EMBL/GenBank/DDBJ databases">
        <authorList>
            <person name="Ehlers B."/>
            <person name="Leendertz F.H."/>
        </authorList>
    </citation>
    <scope>NUCLEOTIDE SEQUENCE [LARGE SCALE GENOMIC DNA]</scope>
    <source>
        <strain evidence="4 5">DSM 16848</strain>
    </source>
</reference>
<gene>
    <name evidence="4" type="ORF">SAMN02746062_01170</name>
</gene>
<dbReference type="GO" id="GO:0016747">
    <property type="term" value="F:acyltransferase activity, transferring groups other than amino-acyl groups"/>
    <property type="evidence" value="ECO:0007669"/>
    <property type="project" value="InterPro"/>
</dbReference>